<dbReference type="Pfam" id="PF01037">
    <property type="entry name" value="AsnC_trans_reg"/>
    <property type="match status" value="1"/>
</dbReference>
<dbReference type="EMBL" id="VMNK01000002">
    <property type="protein sequence ID" value="TVO59504.1"/>
    <property type="molecule type" value="Genomic_DNA"/>
</dbReference>
<evidence type="ECO:0000256" key="2">
    <source>
        <dbReference type="ARBA" id="ARBA00023125"/>
    </source>
</evidence>
<gene>
    <name evidence="5" type="ORF">FHP91_01990</name>
</gene>
<accession>A0A557R2Y7</accession>
<dbReference type="Gene3D" id="1.10.10.10">
    <property type="entry name" value="Winged helix-like DNA-binding domain superfamily/Winged helix DNA-binding domain"/>
    <property type="match status" value="1"/>
</dbReference>
<dbReference type="PROSITE" id="PS50956">
    <property type="entry name" value="HTH_ASNC_2"/>
    <property type="match status" value="1"/>
</dbReference>
<evidence type="ECO:0000313" key="6">
    <source>
        <dbReference type="Proteomes" id="UP000319502"/>
    </source>
</evidence>
<dbReference type="SUPFAM" id="SSF54909">
    <property type="entry name" value="Dimeric alpha+beta barrel"/>
    <property type="match status" value="1"/>
</dbReference>
<dbReference type="Gene3D" id="3.30.70.920">
    <property type="match status" value="1"/>
</dbReference>
<dbReference type="InterPro" id="IPR019887">
    <property type="entry name" value="Tscrpt_reg_AsnC/Lrp_C"/>
</dbReference>
<name>A0A557R2Y7_9RHOO</name>
<dbReference type="PANTHER" id="PTHR30154:SF34">
    <property type="entry name" value="TRANSCRIPTIONAL REGULATOR AZLB"/>
    <property type="match status" value="1"/>
</dbReference>
<dbReference type="PANTHER" id="PTHR30154">
    <property type="entry name" value="LEUCINE-RESPONSIVE REGULATORY PROTEIN"/>
    <property type="match status" value="1"/>
</dbReference>
<dbReference type="GO" id="GO:0006355">
    <property type="term" value="P:regulation of DNA-templated transcription"/>
    <property type="evidence" value="ECO:0007669"/>
    <property type="project" value="UniProtKB-ARBA"/>
</dbReference>
<keyword evidence="1" id="KW-0805">Transcription regulation</keyword>
<reference evidence="5 6" key="1">
    <citation type="submission" date="2019-07" db="EMBL/GenBank/DDBJ databases">
        <title>The pathways for chlorine oxyanion respiration interact through the shared metabolite chlorate.</title>
        <authorList>
            <person name="Barnum T.P."/>
            <person name="Cheng Y."/>
            <person name="Hill K.A."/>
            <person name="Lucas L.N."/>
            <person name="Carlson H.K."/>
            <person name="Coates J.D."/>
        </authorList>
    </citation>
    <scope>NUCLEOTIDE SEQUENCE [LARGE SCALE GENOMIC DNA]</scope>
    <source>
        <strain evidence="5 6">SFB-3</strain>
    </source>
</reference>
<dbReference type="PRINTS" id="PR00033">
    <property type="entry name" value="HTHASNC"/>
</dbReference>
<dbReference type="FunFam" id="1.10.10.10:FF:000186">
    <property type="entry name" value="AsnC family transcriptional regulator"/>
    <property type="match status" value="1"/>
</dbReference>
<proteinExistence type="predicted"/>
<evidence type="ECO:0000259" key="4">
    <source>
        <dbReference type="PROSITE" id="PS50956"/>
    </source>
</evidence>
<dbReference type="OrthoDB" id="8526125at2"/>
<dbReference type="GO" id="GO:0043565">
    <property type="term" value="F:sequence-specific DNA binding"/>
    <property type="evidence" value="ECO:0007669"/>
    <property type="project" value="InterPro"/>
</dbReference>
<dbReference type="CDD" id="cd00090">
    <property type="entry name" value="HTH_ARSR"/>
    <property type="match status" value="1"/>
</dbReference>
<keyword evidence="6" id="KW-1185">Reference proteome</keyword>
<comment type="caution">
    <text evidence="5">The sequence shown here is derived from an EMBL/GenBank/DDBJ whole genome shotgun (WGS) entry which is preliminary data.</text>
</comment>
<dbReference type="InterPro" id="IPR036388">
    <property type="entry name" value="WH-like_DNA-bd_sf"/>
</dbReference>
<dbReference type="GO" id="GO:0043200">
    <property type="term" value="P:response to amino acid"/>
    <property type="evidence" value="ECO:0007669"/>
    <property type="project" value="TreeGrafter"/>
</dbReference>
<dbReference type="InterPro" id="IPR000485">
    <property type="entry name" value="AsnC-type_HTH_dom"/>
</dbReference>
<sequence>MKGKEYGFVLGKFAMDEIDKKILTSLQNDARVTVAHLSEQVSLTSSPCWRRVKALEESGVIRGYHAELDPRRLGYDVTAFVSVMLENHRIDVGDSFEVAVQGIPQVVACHNVSGRYDFMLEVVATDLEAFGEFARNVLRTLPGVKEIYSSFSLKSIKHQRRLPLP</sequence>
<dbReference type="InterPro" id="IPR011991">
    <property type="entry name" value="ArsR-like_HTH"/>
</dbReference>
<protein>
    <submittedName>
        <fullName evidence="5">Lrp/AsnC family transcriptional regulator</fullName>
    </submittedName>
</protein>
<dbReference type="Pfam" id="PF13412">
    <property type="entry name" value="HTH_24"/>
    <property type="match status" value="1"/>
</dbReference>
<evidence type="ECO:0000256" key="3">
    <source>
        <dbReference type="ARBA" id="ARBA00023163"/>
    </source>
</evidence>
<feature type="domain" description="HTH asnC-type" evidence="4">
    <location>
        <begin position="15"/>
        <end position="76"/>
    </location>
</feature>
<keyword evidence="2" id="KW-0238">DNA-binding</keyword>
<dbReference type="AlphaFoldDB" id="A0A557R2Y7"/>
<organism evidence="5 6">
    <name type="scientific">Denitromonas halophila</name>
    <dbReference type="NCBI Taxonomy" id="1629404"/>
    <lineage>
        <taxon>Bacteria</taxon>
        <taxon>Pseudomonadati</taxon>
        <taxon>Pseudomonadota</taxon>
        <taxon>Betaproteobacteria</taxon>
        <taxon>Rhodocyclales</taxon>
        <taxon>Zoogloeaceae</taxon>
        <taxon>Denitromonas</taxon>
    </lineage>
</organism>
<dbReference type="InterPro" id="IPR011008">
    <property type="entry name" value="Dimeric_a/b-barrel"/>
</dbReference>
<evidence type="ECO:0000313" key="5">
    <source>
        <dbReference type="EMBL" id="TVO59504.1"/>
    </source>
</evidence>
<dbReference type="SUPFAM" id="SSF46785">
    <property type="entry name" value="Winged helix' DNA-binding domain"/>
    <property type="match status" value="1"/>
</dbReference>
<dbReference type="SMART" id="SM00344">
    <property type="entry name" value="HTH_ASNC"/>
    <property type="match status" value="1"/>
</dbReference>
<keyword evidence="3" id="KW-0804">Transcription</keyword>
<evidence type="ECO:0000256" key="1">
    <source>
        <dbReference type="ARBA" id="ARBA00023015"/>
    </source>
</evidence>
<dbReference type="InterPro" id="IPR019888">
    <property type="entry name" value="Tscrpt_reg_AsnC-like"/>
</dbReference>
<dbReference type="InterPro" id="IPR036390">
    <property type="entry name" value="WH_DNA-bd_sf"/>
</dbReference>
<dbReference type="Proteomes" id="UP000319502">
    <property type="component" value="Unassembled WGS sequence"/>
</dbReference>
<dbReference type="GO" id="GO:0005829">
    <property type="term" value="C:cytosol"/>
    <property type="evidence" value="ECO:0007669"/>
    <property type="project" value="TreeGrafter"/>
</dbReference>